<keyword evidence="3" id="KW-1185">Reference proteome</keyword>
<accession>A0AB35XCZ2</accession>
<dbReference type="AlphaFoldDB" id="A0AB35XCZ2"/>
<evidence type="ECO:0000313" key="2">
    <source>
        <dbReference type="EMBL" id="MEE9657514.1"/>
    </source>
</evidence>
<gene>
    <name evidence="2" type="ORF">V4836_26025</name>
</gene>
<organism evidence="2 3">
    <name type="scientific">Kluyvera ascorbata</name>
    <dbReference type="NCBI Taxonomy" id="51288"/>
    <lineage>
        <taxon>Bacteria</taxon>
        <taxon>Pseudomonadati</taxon>
        <taxon>Pseudomonadota</taxon>
        <taxon>Gammaproteobacteria</taxon>
        <taxon>Enterobacterales</taxon>
        <taxon>Enterobacteriaceae</taxon>
        <taxon>Kluyvera</taxon>
    </lineage>
</organism>
<reference evidence="2 3" key="1">
    <citation type="submission" date="2023-10" db="EMBL/GenBank/DDBJ databases">
        <title>Wastewater isolates of ESBL- and carbapenemase-producing Gram-negative bacteria from New Zealand.</title>
        <authorList>
            <person name="Straub C."/>
            <person name="Weaver L."/>
            <person name="Cornelius A."/>
            <person name="Mcgill E."/>
            <person name="Dyet K."/>
            <person name="White L."/>
            <person name="Pattis I."/>
        </authorList>
    </citation>
    <scope>NUCLEOTIDE SEQUENCE [LARGE SCALE GENOMIC DNA]</scope>
    <source>
        <strain evidence="2 3">ESBL09</strain>
    </source>
</reference>
<dbReference type="Proteomes" id="UP001331691">
    <property type="component" value="Unassembled WGS sequence"/>
</dbReference>
<keyword evidence="1" id="KW-0175">Coiled coil</keyword>
<feature type="coiled-coil region" evidence="1">
    <location>
        <begin position="30"/>
        <end position="57"/>
    </location>
</feature>
<evidence type="ECO:0000313" key="3">
    <source>
        <dbReference type="Proteomes" id="UP001331691"/>
    </source>
</evidence>
<dbReference type="RefSeq" id="WP_063160634.1">
    <property type="nucleotide sequence ID" value="NZ_JAZKKV010000004.1"/>
</dbReference>
<protein>
    <submittedName>
        <fullName evidence="2">Uncharacterized protein</fullName>
    </submittedName>
</protein>
<comment type="caution">
    <text evidence="2">The sequence shown here is derived from an EMBL/GenBank/DDBJ whole genome shotgun (WGS) entry which is preliminary data.</text>
</comment>
<name>A0AB35XCZ2_9ENTR</name>
<sequence>MNNILDQIIIDLEFNRDDLEAVWQRQPVLLMQYGARLAQAERKVADAKRGLDAVEAKLYDSHRKDLSMNGIKFNESILDAKVKTSVNYLSHRQKLDDARYEADIYKHAVSAFNHRKDMIVQASKLAILEIERLGAERFNRPS</sequence>
<dbReference type="EMBL" id="JAZKKV010000004">
    <property type="protein sequence ID" value="MEE9657514.1"/>
    <property type="molecule type" value="Genomic_DNA"/>
</dbReference>
<proteinExistence type="predicted"/>
<evidence type="ECO:0000256" key="1">
    <source>
        <dbReference type="SAM" id="Coils"/>
    </source>
</evidence>